<protein>
    <recommendedName>
        <fullName evidence="4">Tetratricopeptide repeat protein</fullName>
    </recommendedName>
</protein>
<dbReference type="InterPro" id="IPR011990">
    <property type="entry name" value="TPR-like_helical_dom_sf"/>
</dbReference>
<comment type="caution">
    <text evidence="2">The sequence shown here is derived from an EMBL/GenBank/DDBJ whole genome shotgun (WGS) entry which is preliminary data.</text>
</comment>
<dbReference type="Proteomes" id="UP000541109">
    <property type="component" value="Unassembled WGS sequence"/>
</dbReference>
<reference evidence="2 3" key="1">
    <citation type="submission" date="2020-07" db="EMBL/GenBank/DDBJ databases">
        <title>Stappia sp., F7233, whole genome shotgun sequencing project.</title>
        <authorList>
            <person name="Jiang S."/>
            <person name="Liu Z.W."/>
            <person name="Du Z.J."/>
        </authorList>
    </citation>
    <scope>NUCLEOTIDE SEQUENCE [LARGE SCALE GENOMIC DNA]</scope>
    <source>
        <strain evidence="2 3">F7233</strain>
    </source>
</reference>
<accession>A0A839AGZ8</accession>
<feature type="chain" id="PRO_5032495459" description="Tetratricopeptide repeat protein" evidence="1">
    <location>
        <begin position="35"/>
        <end position="460"/>
    </location>
</feature>
<evidence type="ECO:0000313" key="2">
    <source>
        <dbReference type="EMBL" id="MBA5778204.1"/>
    </source>
</evidence>
<keyword evidence="1" id="KW-0732">Signal</keyword>
<dbReference type="EMBL" id="JACFXV010000058">
    <property type="protein sequence ID" value="MBA5778204.1"/>
    <property type="molecule type" value="Genomic_DNA"/>
</dbReference>
<feature type="signal peptide" evidence="1">
    <location>
        <begin position="1"/>
        <end position="34"/>
    </location>
</feature>
<proteinExistence type="predicted"/>
<dbReference type="AlphaFoldDB" id="A0A839AGZ8"/>
<evidence type="ECO:0000256" key="1">
    <source>
        <dbReference type="SAM" id="SignalP"/>
    </source>
</evidence>
<dbReference type="SUPFAM" id="SSF48452">
    <property type="entry name" value="TPR-like"/>
    <property type="match status" value="1"/>
</dbReference>
<gene>
    <name evidence="2" type="ORF">H2509_13830</name>
</gene>
<sequence>MCHLPAFKYLCKALRSIPARASVAAMLLSPPALAQVFDPLEGANPQLVAEQADLLAASLAAPENVELAFRYAEVSVTLGDYEAAISTLERLLIFSPGLGAAQLELGALYFRLGSFEVARTYLEFAQSSNSATAETRERAAVYLAAIEEAEDPASISGTVILGVRYQSNANAGPSSRFVTLNGIPYVLDETAVGDPDVNGFIAGGVHGAYDVGNQGDLLEADLVFYGSRYADFTRLDTELAELTFGPSFSLGRFEIDNARLGVYGILGGVRLNGANYSGSVGSGLKFEMLPDIQSSLNARAEIRRRWFNDTATYPTVTDYDGYQLLGVVTYSRQATEAIRWWVQVLADYEEASANFEQSWEAGFALGATYTFSSPIDAVPYDWAFDLEAGYIRRDYDEPNPAVSLTQTQYDNEGWLRAILTVPVREDVALALTGELHRQQSNYVTREYSDASATISVIKNF</sequence>
<name>A0A839AGZ8_9HYPH</name>
<evidence type="ECO:0008006" key="4">
    <source>
        <dbReference type="Google" id="ProtNLM"/>
    </source>
</evidence>
<keyword evidence="3" id="KW-1185">Reference proteome</keyword>
<dbReference type="Gene3D" id="1.25.40.10">
    <property type="entry name" value="Tetratricopeptide repeat domain"/>
    <property type="match status" value="1"/>
</dbReference>
<organism evidence="2 3">
    <name type="scientific">Stappia albiluteola</name>
    <dbReference type="NCBI Taxonomy" id="2758565"/>
    <lineage>
        <taxon>Bacteria</taxon>
        <taxon>Pseudomonadati</taxon>
        <taxon>Pseudomonadota</taxon>
        <taxon>Alphaproteobacteria</taxon>
        <taxon>Hyphomicrobiales</taxon>
        <taxon>Stappiaceae</taxon>
        <taxon>Stappia</taxon>
    </lineage>
</organism>
<evidence type="ECO:0000313" key="3">
    <source>
        <dbReference type="Proteomes" id="UP000541109"/>
    </source>
</evidence>
<dbReference type="RefSeq" id="WP_182166224.1">
    <property type="nucleotide sequence ID" value="NZ_JACFXV010000058.1"/>
</dbReference>